<gene>
    <name evidence="2" type="ORF">F0145_21450</name>
</gene>
<proteinExistence type="predicted"/>
<protein>
    <submittedName>
        <fullName evidence="2">DUF1772 domain-containing protein</fullName>
    </submittedName>
</protein>
<keyword evidence="3" id="KW-1185">Reference proteome</keyword>
<comment type="caution">
    <text evidence="2">The sequence shown here is derived from an EMBL/GenBank/DDBJ whole genome shotgun (WGS) entry which is preliminary data.</text>
</comment>
<evidence type="ECO:0000256" key="1">
    <source>
        <dbReference type="SAM" id="Phobius"/>
    </source>
</evidence>
<evidence type="ECO:0000313" key="3">
    <source>
        <dbReference type="Proteomes" id="UP000323426"/>
    </source>
</evidence>
<name>A0A5M6D113_9BACT</name>
<dbReference type="Proteomes" id="UP000323426">
    <property type="component" value="Unassembled WGS sequence"/>
</dbReference>
<keyword evidence="1" id="KW-1133">Transmembrane helix</keyword>
<keyword evidence="1" id="KW-0472">Membrane</keyword>
<accession>A0A5M6D113</accession>
<organism evidence="2 3">
    <name type="scientific">Adhaeribacter rhizoryzae</name>
    <dbReference type="NCBI Taxonomy" id="2607907"/>
    <lineage>
        <taxon>Bacteria</taxon>
        <taxon>Pseudomonadati</taxon>
        <taxon>Bacteroidota</taxon>
        <taxon>Cytophagia</taxon>
        <taxon>Cytophagales</taxon>
        <taxon>Hymenobacteraceae</taxon>
        <taxon>Adhaeribacter</taxon>
    </lineage>
</organism>
<feature type="transmembrane region" description="Helical" evidence="1">
    <location>
        <begin position="59"/>
        <end position="79"/>
    </location>
</feature>
<dbReference type="RefSeq" id="WP_150091838.1">
    <property type="nucleotide sequence ID" value="NZ_VWSF01000023.1"/>
</dbReference>
<feature type="transmembrane region" description="Helical" evidence="1">
    <location>
        <begin position="136"/>
        <end position="155"/>
    </location>
</feature>
<keyword evidence="1" id="KW-0812">Transmembrane</keyword>
<feature type="transmembrane region" description="Helical" evidence="1">
    <location>
        <begin position="16"/>
        <end position="39"/>
    </location>
</feature>
<dbReference type="AlphaFoldDB" id="A0A5M6D113"/>
<evidence type="ECO:0000313" key="2">
    <source>
        <dbReference type="EMBL" id="KAA5541198.1"/>
    </source>
</evidence>
<reference evidence="2 3" key="1">
    <citation type="submission" date="2019-09" db="EMBL/GenBank/DDBJ databases">
        <title>Genome sequence and assembly of Adhaeribacter sp.</title>
        <authorList>
            <person name="Chhetri G."/>
        </authorList>
    </citation>
    <scope>NUCLEOTIDE SEQUENCE [LARGE SCALE GENOMIC DNA]</scope>
    <source>
        <strain evidence="2 3">DK36</strain>
    </source>
</reference>
<dbReference type="EMBL" id="VWSF01000023">
    <property type="protein sequence ID" value="KAA5541198.1"/>
    <property type="molecule type" value="Genomic_DNA"/>
</dbReference>
<sequence length="178" mass="20107">MHSETKHTLLGLNHSLLFLCTSMYLGTGWSLILFSFPIVPELTPANYYLQFVPQVTAATQFFTYMTVVMLATALIMIIAEWRSALRWFPIGVIAGVILATALTIIYIIPYNEQMAAGITDAAVLQGVLEKWTRLNVIRVSLWSGQWLCMMAYSFIKYKQSFKAINKPVYNQRNAQVAA</sequence>
<feature type="transmembrane region" description="Helical" evidence="1">
    <location>
        <begin position="86"/>
        <end position="108"/>
    </location>
</feature>